<dbReference type="EMBL" id="KN824301">
    <property type="protein sequence ID" value="KIM27119.1"/>
    <property type="molecule type" value="Genomic_DNA"/>
</dbReference>
<reference evidence="2 3" key="1">
    <citation type="submission" date="2014-04" db="EMBL/GenBank/DDBJ databases">
        <authorList>
            <consortium name="DOE Joint Genome Institute"/>
            <person name="Kuo A."/>
            <person name="Zuccaro A."/>
            <person name="Kohler A."/>
            <person name="Nagy L.G."/>
            <person name="Floudas D."/>
            <person name="Copeland A."/>
            <person name="Barry K.W."/>
            <person name="Cichocki N."/>
            <person name="Veneault-Fourrey C."/>
            <person name="LaButti K."/>
            <person name="Lindquist E.A."/>
            <person name="Lipzen A."/>
            <person name="Lundell T."/>
            <person name="Morin E."/>
            <person name="Murat C."/>
            <person name="Sun H."/>
            <person name="Tunlid A."/>
            <person name="Henrissat B."/>
            <person name="Grigoriev I.V."/>
            <person name="Hibbett D.S."/>
            <person name="Martin F."/>
            <person name="Nordberg H.P."/>
            <person name="Cantor M.N."/>
            <person name="Hua S.X."/>
        </authorList>
    </citation>
    <scope>NUCLEOTIDE SEQUENCE [LARGE SCALE GENOMIC DNA]</scope>
    <source>
        <strain evidence="2 3">MAFF 305830</strain>
    </source>
</reference>
<evidence type="ECO:0000256" key="1">
    <source>
        <dbReference type="SAM" id="MobiDB-lite"/>
    </source>
</evidence>
<feature type="region of interest" description="Disordered" evidence="1">
    <location>
        <begin position="1"/>
        <end position="29"/>
    </location>
</feature>
<proteinExistence type="predicted"/>
<keyword evidence="3" id="KW-1185">Reference proteome</keyword>
<organism evidence="2 3">
    <name type="scientific">Serendipita vermifera MAFF 305830</name>
    <dbReference type="NCBI Taxonomy" id="933852"/>
    <lineage>
        <taxon>Eukaryota</taxon>
        <taxon>Fungi</taxon>
        <taxon>Dikarya</taxon>
        <taxon>Basidiomycota</taxon>
        <taxon>Agaricomycotina</taxon>
        <taxon>Agaricomycetes</taxon>
        <taxon>Sebacinales</taxon>
        <taxon>Serendipitaceae</taxon>
        <taxon>Serendipita</taxon>
    </lineage>
</organism>
<feature type="region of interest" description="Disordered" evidence="1">
    <location>
        <begin position="167"/>
        <end position="219"/>
    </location>
</feature>
<accession>A0A0C3B4M4</accession>
<dbReference type="HOGENOM" id="CLU_1090563_0_0_1"/>
<dbReference type="AlphaFoldDB" id="A0A0C3B4M4"/>
<dbReference type="Proteomes" id="UP000054097">
    <property type="component" value="Unassembled WGS sequence"/>
</dbReference>
<evidence type="ECO:0000313" key="2">
    <source>
        <dbReference type="EMBL" id="KIM27119.1"/>
    </source>
</evidence>
<evidence type="ECO:0000313" key="3">
    <source>
        <dbReference type="Proteomes" id="UP000054097"/>
    </source>
</evidence>
<feature type="compositionally biased region" description="Basic and acidic residues" evidence="1">
    <location>
        <begin position="170"/>
        <end position="219"/>
    </location>
</feature>
<sequence>MRGIIQQESEAARETFNHTNPVQLAPNAEDEERALMEKIRNKEEEKLEQERIEEEERIAMWEAQRLKEENEERERIEREFAEAEVRLAAEEAERQRFEAEQYQNMLAGDREEQCIQDELRAEEEWLVPEEEKRSECGVSRLAEQDRLEAEHLEAEARRKIQEELAAQAAVEKDRKKQEKRNKREKEKAEKTAEKARLEREKQEREARETRREEERLEANRLAAIEERHRAKAEKAYLKKEARIGKETKEMWSTSW</sequence>
<gene>
    <name evidence="2" type="ORF">M408DRAFT_173688</name>
</gene>
<name>A0A0C3B4M4_SERVB</name>
<protein>
    <submittedName>
        <fullName evidence="2">Uncharacterized protein</fullName>
    </submittedName>
</protein>
<reference evidence="3" key="2">
    <citation type="submission" date="2015-01" db="EMBL/GenBank/DDBJ databases">
        <title>Evolutionary Origins and Diversification of the Mycorrhizal Mutualists.</title>
        <authorList>
            <consortium name="DOE Joint Genome Institute"/>
            <consortium name="Mycorrhizal Genomics Consortium"/>
            <person name="Kohler A."/>
            <person name="Kuo A."/>
            <person name="Nagy L.G."/>
            <person name="Floudas D."/>
            <person name="Copeland A."/>
            <person name="Barry K.W."/>
            <person name="Cichocki N."/>
            <person name="Veneault-Fourrey C."/>
            <person name="LaButti K."/>
            <person name="Lindquist E.A."/>
            <person name="Lipzen A."/>
            <person name="Lundell T."/>
            <person name="Morin E."/>
            <person name="Murat C."/>
            <person name="Riley R."/>
            <person name="Ohm R."/>
            <person name="Sun H."/>
            <person name="Tunlid A."/>
            <person name="Henrissat B."/>
            <person name="Grigoriev I.V."/>
            <person name="Hibbett D.S."/>
            <person name="Martin F."/>
        </authorList>
    </citation>
    <scope>NUCLEOTIDE SEQUENCE [LARGE SCALE GENOMIC DNA]</scope>
    <source>
        <strain evidence="3">MAFF 305830</strain>
    </source>
</reference>